<dbReference type="InterPro" id="IPR002314">
    <property type="entry name" value="aa-tRNA-synt_IIb"/>
</dbReference>
<dbReference type="Proteomes" id="UP001431783">
    <property type="component" value="Unassembled WGS sequence"/>
</dbReference>
<keyword evidence="5 9" id="KW-0067">ATP-binding</keyword>
<dbReference type="NCBIfam" id="TIGR00414">
    <property type="entry name" value="serS"/>
    <property type="match status" value="1"/>
</dbReference>
<evidence type="ECO:0000313" key="12">
    <source>
        <dbReference type="Proteomes" id="UP001431783"/>
    </source>
</evidence>
<dbReference type="GO" id="GO:0005524">
    <property type="term" value="F:ATP binding"/>
    <property type="evidence" value="ECO:0007669"/>
    <property type="project" value="UniProtKB-KW"/>
</dbReference>
<proteinExistence type="inferred from homology"/>
<feature type="binding site" evidence="8">
    <location>
        <position position="264"/>
    </location>
    <ligand>
        <name>L-serine</name>
        <dbReference type="ChEBI" id="CHEBI:33384"/>
    </ligand>
</feature>
<keyword evidence="4" id="KW-0547">Nucleotide-binding</keyword>
<keyword evidence="3" id="KW-0436">Ligase</keyword>
<dbReference type="GO" id="GO:0006434">
    <property type="term" value="P:seryl-tRNA aminoacylation"/>
    <property type="evidence" value="ECO:0007669"/>
    <property type="project" value="InterPro"/>
</dbReference>
<evidence type="ECO:0000256" key="5">
    <source>
        <dbReference type="ARBA" id="ARBA00022840"/>
    </source>
</evidence>
<evidence type="ECO:0000256" key="9">
    <source>
        <dbReference type="PIRSR" id="PIRSR001529-2"/>
    </source>
</evidence>
<dbReference type="Gene3D" id="3.30.930.10">
    <property type="entry name" value="Bira Bifunctional Protein, Domain 2"/>
    <property type="match status" value="1"/>
</dbReference>
<feature type="binding site" evidence="8">
    <location>
        <position position="242"/>
    </location>
    <ligand>
        <name>L-serine</name>
        <dbReference type="ChEBI" id="CHEBI:33384"/>
    </ligand>
</feature>
<feature type="binding site" evidence="9">
    <location>
        <begin position="328"/>
        <end position="331"/>
    </location>
    <ligand>
        <name>ATP</name>
        <dbReference type="ChEBI" id="CHEBI:30616"/>
    </ligand>
</feature>
<evidence type="ECO:0000256" key="8">
    <source>
        <dbReference type="PIRSR" id="PIRSR001529-1"/>
    </source>
</evidence>
<evidence type="ECO:0000256" key="6">
    <source>
        <dbReference type="ARBA" id="ARBA00023146"/>
    </source>
</evidence>
<evidence type="ECO:0000256" key="2">
    <source>
        <dbReference type="ARBA" id="ARBA00012840"/>
    </source>
</evidence>
<feature type="binding site" evidence="8">
    <location>
        <position position="211"/>
    </location>
    <ligand>
        <name>L-serine</name>
        <dbReference type="ChEBI" id="CHEBI:33384"/>
    </ligand>
</feature>
<dbReference type="PANTHER" id="PTHR11778">
    <property type="entry name" value="SERYL-TRNA SYNTHETASE"/>
    <property type="match status" value="1"/>
</dbReference>
<sequence length="417" mass="47904">MFTFSRTVVIECRKLFHSRLKDFDIGYICSQKNLKEIEQNIQARKGTGDIKLVQELWNELEGCKTNIDVEERLVSAILDLPNTTHPEVLKYAVDGLPKVVKYIGEKKKFTHKPFDFREIAKRLNLVRFDQLGNFSGSKSYYILGQFANFDRALVQYAIRTLLDNKFELVSVPDILPRSIIENCGFTTRGVRNQVFSLDKRLHKLDMCLSGTSEMSLAALYKNYIFSEEDLPLKLTAVSRCYRAETSNLAEEQGLYRVHEFTKVEMFMIVVPEESEATLENIRKIQENHFAALDIHLQVLDMPPNELGSPAYRKYDIEAWLPGREVYGEISSCSNCTDYQSRRLGIKYRSKNGDLRYVHTLNGTASAIPRLLIALTETGQTEKGAIEIPEILQKYMYGQKSIKKQSQIPRLKLAKSRS</sequence>
<reference evidence="11 12" key="1">
    <citation type="submission" date="2023-03" db="EMBL/GenBank/DDBJ databases">
        <title>Genome insight into feeding habits of ladybird beetles.</title>
        <authorList>
            <person name="Li H.-S."/>
            <person name="Huang Y.-H."/>
            <person name="Pang H."/>
        </authorList>
    </citation>
    <scope>NUCLEOTIDE SEQUENCE [LARGE SCALE GENOMIC DNA]</scope>
    <source>
        <strain evidence="11">SYSU_2023b</strain>
        <tissue evidence="11">Whole body</tissue>
    </source>
</reference>
<evidence type="ECO:0000256" key="1">
    <source>
        <dbReference type="ARBA" id="ARBA00010728"/>
    </source>
</evidence>
<feature type="site" description="Important for serine binding" evidence="8">
    <location>
        <position position="363"/>
    </location>
</feature>
<evidence type="ECO:0000256" key="4">
    <source>
        <dbReference type="ARBA" id="ARBA00022741"/>
    </source>
</evidence>
<comment type="similarity">
    <text evidence="1">Belongs to the class-II aminoacyl-tRNA synthetase family. Type-1 seryl-tRNA synthetase subfamily.</text>
</comment>
<dbReference type="FunFam" id="3.30.930.10:FF:000078">
    <property type="entry name" value="Seryl-tRNA synthetase"/>
    <property type="match status" value="1"/>
</dbReference>
<dbReference type="EMBL" id="JARQZJ010000064">
    <property type="protein sequence ID" value="KAK9880411.1"/>
    <property type="molecule type" value="Genomic_DNA"/>
</dbReference>
<gene>
    <name evidence="11" type="ORF">WA026_010290</name>
</gene>
<feature type="domain" description="Aminoacyl-transfer RNA synthetases class-II family profile" evidence="10">
    <location>
        <begin position="153"/>
        <end position="388"/>
    </location>
</feature>
<dbReference type="InterPro" id="IPR006195">
    <property type="entry name" value="aa-tRNA-synth_II"/>
</dbReference>
<accession>A0AAW1UKY9</accession>
<dbReference type="InterPro" id="IPR002317">
    <property type="entry name" value="Ser-tRNA-ligase_type_1"/>
</dbReference>
<keyword evidence="6" id="KW-0030">Aminoacyl-tRNA synthetase</keyword>
<dbReference type="GO" id="GO:0004828">
    <property type="term" value="F:serine-tRNA ligase activity"/>
    <property type="evidence" value="ECO:0007669"/>
    <property type="project" value="UniProtKB-EC"/>
</dbReference>
<dbReference type="PRINTS" id="PR00981">
    <property type="entry name" value="TRNASYNTHSER"/>
</dbReference>
<dbReference type="InterPro" id="IPR045864">
    <property type="entry name" value="aa-tRNA-synth_II/BPL/LPL"/>
</dbReference>
<evidence type="ECO:0000256" key="3">
    <source>
        <dbReference type="ARBA" id="ARBA00022598"/>
    </source>
</evidence>
<evidence type="ECO:0000259" key="10">
    <source>
        <dbReference type="PROSITE" id="PS50862"/>
    </source>
</evidence>
<evidence type="ECO:0000313" key="11">
    <source>
        <dbReference type="EMBL" id="KAK9880411.1"/>
    </source>
</evidence>
<name>A0AAW1UKY9_9CUCU</name>
<feature type="binding site" evidence="9">
    <location>
        <begin position="257"/>
        <end position="260"/>
    </location>
    <ligand>
        <name>ATP</name>
        <dbReference type="ChEBI" id="CHEBI:30616"/>
    </ligand>
</feature>
<dbReference type="AlphaFoldDB" id="A0AAW1UKY9"/>
<protein>
    <recommendedName>
        <fullName evidence="2">serine--tRNA ligase</fullName>
        <ecNumber evidence="2">6.1.1.11</ecNumber>
    </recommendedName>
    <alternativeName>
        <fullName evidence="7">Seryl-tRNA synthetase</fullName>
    </alternativeName>
</protein>
<keyword evidence="12" id="KW-1185">Reference proteome</keyword>
<organism evidence="11 12">
    <name type="scientific">Henosepilachna vigintioctopunctata</name>
    <dbReference type="NCBI Taxonomy" id="420089"/>
    <lineage>
        <taxon>Eukaryota</taxon>
        <taxon>Metazoa</taxon>
        <taxon>Ecdysozoa</taxon>
        <taxon>Arthropoda</taxon>
        <taxon>Hexapoda</taxon>
        <taxon>Insecta</taxon>
        <taxon>Pterygota</taxon>
        <taxon>Neoptera</taxon>
        <taxon>Endopterygota</taxon>
        <taxon>Coleoptera</taxon>
        <taxon>Polyphaga</taxon>
        <taxon>Cucujiformia</taxon>
        <taxon>Coccinelloidea</taxon>
        <taxon>Coccinellidae</taxon>
        <taxon>Epilachninae</taxon>
        <taxon>Epilachnini</taxon>
        <taxon>Henosepilachna</taxon>
    </lineage>
</organism>
<evidence type="ECO:0000256" key="7">
    <source>
        <dbReference type="ARBA" id="ARBA00031113"/>
    </source>
</evidence>
<dbReference type="Pfam" id="PF00587">
    <property type="entry name" value="tRNA-synt_2b"/>
    <property type="match status" value="1"/>
</dbReference>
<comment type="caution">
    <text evidence="11">The sequence shown here is derived from an EMBL/GenBank/DDBJ whole genome shotgun (WGS) entry which is preliminary data.</text>
</comment>
<dbReference type="EC" id="6.1.1.11" evidence="2"/>
<dbReference type="PIRSF" id="PIRSF001529">
    <property type="entry name" value="Ser-tRNA-synth_IIa"/>
    <property type="match status" value="1"/>
</dbReference>
<dbReference type="SUPFAM" id="SSF55681">
    <property type="entry name" value="Class II aaRS and biotin synthetases"/>
    <property type="match status" value="1"/>
</dbReference>
<dbReference type="PROSITE" id="PS50862">
    <property type="entry name" value="AA_TRNA_LIGASE_II"/>
    <property type="match status" value="1"/>
</dbReference>
<feature type="binding site" evidence="9">
    <location>
        <begin position="242"/>
        <end position="244"/>
    </location>
    <ligand>
        <name>ATP</name>
        <dbReference type="ChEBI" id="CHEBI:30616"/>
    </ligand>
</feature>
<feature type="binding site" evidence="8">
    <location>
        <position position="361"/>
    </location>
    <ligand>
        <name>L-serine</name>
        <dbReference type="ChEBI" id="CHEBI:33384"/>
    </ligand>
</feature>